<sequence length="92" mass="9977">MAAVTPDSIPRFAPGVRFRFDKARDAWALLAPERLFQPDEQAAAILQLVDGARSIDAITDALAAQYDAPRDLIAGDVLAMLQDLADRGLLRS</sequence>
<protein>
    <submittedName>
        <fullName evidence="4">Pyrroloquinoline quinone biosynthesis protein PqqD</fullName>
    </submittedName>
</protein>
<dbReference type="InterPro" id="IPR022479">
    <property type="entry name" value="PqqD_bac"/>
</dbReference>
<accession>A0A1V2H6X6</accession>
<dbReference type="GO" id="GO:0018189">
    <property type="term" value="P:pyrroloquinoline quinone biosynthetic process"/>
    <property type="evidence" value="ECO:0007669"/>
    <property type="project" value="UniProtKB-UniPathway"/>
</dbReference>
<gene>
    <name evidence="4" type="ORF">BKE38_07965</name>
</gene>
<keyword evidence="5" id="KW-1185">Reference proteome</keyword>
<evidence type="ECO:0000313" key="5">
    <source>
        <dbReference type="Proteomes" id="UP000188879"/>
    </source>
</evidence>
<dbReference type="Proteomes" id="UP000188879">
    <property type="component" value="Unassembled WGS sequence"/>
</dbReference>
<evidence type="ECO:0000256" key="1">
    <source>
        <dbReference type="ARBA" id="ARBA00004886"/>
    </source>
</evidence>
<evidence type="ECO:0000256" key="2">
    <source>
        <dbReference type="ARBA" id="ARBA00011741"/>
    </source>
</evidence>
<dbReference type="NCBIfam" id="TIGR03859">
    <property type="entry name" value="PQQ_PqqD"/>
    <property type="match status" value="1"/>
</dbReference>
<dbReference type="Gene3D" id="1.10.10.1150">
    <property type="entry name" value="Coenzyme PQQ synthesis protein D (PqqD)"/>
    <property type="match status" value="1"/>
</dbReference>
<evidence type="ECO:0000313" key="4">
    <source>
        <dbReference type="EMBL" id="ONG55873.1"/>
    </source>
</evidence>
<proteinExistence type="predicted"/>
<dbReference type="GO" id="GO:0048038">
    <property type="term" value="F:quinone binding"/>
    <property type="evidence" value="ECO:0007669"/>
    <property type="project" value="InterPro"/>
</dbReference>
<reference evidence="4 5" key="1">
    <citation type="submission" date="2016-10" db="EMBL/GenBank/DDBJ databases">
        <title>Draft Genome sequence of Roseomonas sp. strain M3.</title>
        <authorList>
            <person name="Subhash Y."/>
            <person name="Lee S."/>
        </authorList>
    </citation>
    <scope>NUCLEOTIDE SEQUENCE [LARGE SCALE GENOMIC DNA]</scope>
    <source>
        <strain evidence="4 5">M3</strain>
    </source>
</reference>
<dbReference type="InterPro" id="IPR008792">
    <property type="entry name" value="PQQD"/>
</dbReference>
<keyword evidence="3" id="KW-0884">PQQ biosynthesis</keyword>
<dbReference type="EMBL" id="MLCO01000062">
    <property type="protein sequence ID" value="ONG55873.1"/>
    <property type="molecule type" value="Genomic_DNA"/>
</dbReference>
<evidence type="ECO:0000256" key="3">
    <source>
        <dbReference type="ARBA" id="ARBA00022905"/>
    </source>
</evidence>
<dbReference type="AlphaFoldDB" id="A0A1V2H6X6"/>
<dbReference type="UniPathway" id="UPA00539"/>
<comment type="subunit">
    <text evidence="2">Monomer. Interacts with PqqE.</text>
</comment>
<comment type="caution">
    <text evidence="4">The sequence shown here is derived from an EMBL/GenBank/DDBJ whole genome shotgun (WGS) entry which is preliminary data.</text>
</comment>
<name>A0A1V2H6X6_9PROT</name>
<comment type="pathway">
    <text evidence="1">Cofactor biosynthesis; pyrroloquinoline quinone biosynthesis.</text>
</comment>
<organism evidence="4 5">
    <name type="scientific">Teichococcus deserti</name>
    <dbReference type="NCBI Taxonomy" id="1817963"/>
    <lineage>
        <taxon>Bacteria</taxon>
        <taxon>Pseudomonadati</taxon>
        <taxon>Pseudomonadota</taxon>
        <taxon>Alphaproteobacteria</taxon>
        <taxon>Acetobacterales</taxon>
        <taxon>Roseomonadaceae</taxon>
        <taxon>Roseomonas</taxon>
    </lineage>
</organism>
<dbReference type="Pfam" id="PF05402">
    <property type="entry name" value="PqqD"/>
    <property type="match status" value="1"/>
</dbReference>
<dbReference type="InterPro" id="IPR041881">
    <property type="entry name" value="PqqD_sf"/>
</dbReference>